<feature type="chain" id="PRO_5011639184" description="Tetratricopeptide repeat-containing protein" evidence="1">
    <location>
        <begin position="21"/>
        <end position="437"/>
    </location>
</feature>
<name>A0A1H4GZ15_9SPHI</name>
<evidence type="ECO:0000313" key="2">
    <source>
        <dbReference type="EMBL" id="SEB14754.1"/>
    </source>
</evidence>
<reference evidence="2 3" key="1">
    <citation type="submission" date="2016-10" db="EMBL/GenBank/DDBJ databases">
        <authorList>
            <person name="de Groot N.N."/>
        </authorList>
    </citation>
    <scope>NUCLEOTIDE SEQUENCE [LARGE SCALE GENOMIC DNA]</scope>
    <source>
        <strain evidence="2 3">DSM 19033</strain>
    </source>
</reference>
<dbReference type="Pfam" id="PF20329">
    <property type="entry name" value="DUF6624"/>
    <property type="match status" value="1"/>
</dbReference>
<keyword evidence="1" id="KW-0732">Signal</keyword>
<protein>
    <recommendedName>
        <fullName evidence="4">Tetratricopeptide repeat-containing protein</fullName>
    </recommendedName>
</protein>
<dbReference type="OrthoDB" id="1164858at2"/>
<dbReference type="AlphaFoldDB" id="A0A1H4GZ15"/>
<evidence type="ECO:0000313" key="3">
    <source>
        <dbReference type="Proteomes" id="UP000198850"/>
    </source>
</evidence>
<dbReference type="Proteomes" id="UP000198850">
    <property type="component" value="Unassembled WGS sequence"/>
</dbReference>
<dbReference type="NCBIfam" id="NF047558">
    <property type="entry name" value="TPR_END_plus"/>
    <property type="match status" value="1"/>
</dbReference>
<organism evidence="2 3">
    <name type="scientific">Pedobacter hartonius</name>
    <dbReference type="NCBI Taxonomy" id="425514"/>
    <lineage>
        <taxon>Bacteria</taxon>
        <taxon>Pseudomonadati</taxon>
        <taxon>Bacteroidota</taxon>
        <taxon>Sphingobacteriia</taxon>
        <taxon>Sphingobacteriales</taxon>
        <taxon>Sphingobacteriaceae</taxon>
        <taxon>Pedobacter</taxon>
    </lineage>
</organism>
<dbReference type="InterPro" id="IPR046732">
    <property type="entry name" value="DUF6624"/>
</dbReference>
<evidence type="ECO:0008006" key="4">
    <source>
        <dbReference type="Google" id="ProtNLM"/>
    </source>
</evidence>
<gene>
    <name evidence="2" type="ORF">SAMN05443550_11264</name>
</gene>
<dbReference type="RefSeq" id="WP_090559338.1">
    <property type="nucleotide sequence ID" value="NZ_FNRA01000012.1"/>
</dbReference>
<dbReference type="SUPFAM" id="SSF81901">
    <property type="entry name" value="HCP-like"/>
    <property type="match status" value="1"/>
</dbReference>
<feature type="signal peptide" evidence="1">
    <location>
        <begin position="1"/>
        <end position="20"/>
    </location>
</feature>
<sequence length="437" mass="49960">MKKQFMLLLFLQTFYGLLHAQQDSIYQVMVAKAGLFHLQKDYVSAISTYQSAFKLRHPDALNAYKAAGAYALSGDADKSFQLLKFAIDSGWTDAEWLAADPDFALLSTRSVQEWQEIKANAFAKERKYEQTISLPELRKKINRMTLRDQQLRFNRVQALEKTEIANISLQIEKADRDHTSEARAILKKYGWPKIADIGKDGQNNFWLLVQHADHDVHFQQQALREMEKLKAGGEMNMENYAFLLDRILCNLNWKQIYGTQVIWTANGEASGFRPIIREDLADQRRRILGLVPLSTYALTYGFRYHAVSKEQAFRKDADDLAYTGILIDSAKWYYGKKQFQKVYDAYNNASMIAGGMTDEQNYQAALLFAKIAATETNPQYKSISLDFLGLIAAREQLSALQLRDASFGVLRSDQRWAGLLKSPLNKPLRTRGSQGHH</sequence>
<keyword evidence="3" id="KW-1185">Reference proteome</keyword>
<proteinExistence type="predicted"/>
<dbReference type="STRING" id="425514.SAMN05443550_11264"/>
<accession>A0A1H4GZ15</accession>
<dbReference type="EMBL" id="FNRA01000012">
    <property type="protein sequence ID" value="SEB14754.1"/>
    <property type="molecule type" value="Genomic_DNA"/>
</dbReference>
<evidence type="ECO:0000256" key="1">
    <source>
        <dbReference type="SAM" id="SignalP"/>
    </source>
</evidence>